<reference evidence="4" key="1">
    <citation type="journal article" date="2019" name="Int. J. Syst. Evol. Microbiol.">
        <title>The Global Catalogue of Microorganisms (GCM) 10K type strain sequencing project: providing services to taxonomists for standard genome sequencing and annotation.</title>
        <authorList>
            <consortium name="The Broad Institute Genomics Platform"/>
            <consortium name="The Broad Institute Genome Sequencing Center for Infectious Disease"/>
            <person name="Wu L."/>
            <person name="Ma J."/>
        </authorList>
    </citation>
    <scope>NUCLEOTIDE SEQUENCE [LARGE SCALE GENOMIC DNA]</scope>
    <source>
        <strain evidence="4">ICMP 19430</strain>
    </source>
</reference>
<keyword evidence="1" id="KW-0238">DNA-binding</keyword>
<keyword evidence="4" id="KW-1185">Reference proteome</keyword>
<dbReference type="InterPro" id="IPR047057">
    <property type="entry name" value="MerR_fam"/>
</dbReference>
<evidence type="ECO:0000313" key="3">
    <source>
        <dbReference type="EMBL" id="MFC7448843.1"/>
    </source>
</evidence>
<evidence type="ECO:0000259" key="2">
    <source>
        <dbReference type="PROSITE" id="PS50937"/>
    </source>
</evidence>
<comment type="caution">
    <text evidence="3">The sequence shown here is derived from an EMBL/GenBank/DDBJ whole genome shotgun (WGS) entry which is preliminary data.</text>
</comment>
<sequence length="208" mass="22626">MRIGELSARSGISTPTIKYYVREGLLHPGERSGPNQVAYGEDHLHRLKLVRALIEVGGLSVADTRTVVDLINSPERGTFEAVGKAQYAMTPAAPAPAPAAPPESLDEVDRLLTRWGWQVKEGNPARETAAAAIATLRRMGQERLLERIDTYAKAAAEVATTDVEAMLALGDRESMSEAVVVWTMVGDQLMSALRRLASEAEAYRLTRT</sequence>
<dbReference type="Pfam" id="PF13411">
    <property type="entry name" value="MerR_1"/>
    <property type="match status" value="1"/>
</dbReference>
<evidence type="ECO:0000256" key="1">
    <source>
        <dbReference type="ARBA" id="ARBA00023125"/>
    </source>
</evidence>
<dbReference type="PRINTS" id="PR00040">
    <property type="entry name" value="HTHMERR"/>
</dbReference>
<dbReference type="SUPFAM" id="SSF46955">
    <property type="entry name" value="Putative DNA-binding domain"/>
    <property type="match status" value="1"/>
</dbReference>
<dbReference type="PANTHER" id="PTHR30204:SF98">
    <property type="entry name" value="HTH-TYPE TRANSCRIPTIONAL REGULATOR ADHR"/>
    <property type="match status" value="1"/>
</dbReference>
<protein>
    <submittedName>
        <fullName evidence="3">MerR family transcriptional regulator</fullName>
    </submittedName>
</protein>
<gene>
    <name evidence="3" type="ORF">ACFQS9_13175</name>
</gene>
<dbReference type="Proteomes" id="UP001596484">
    <property type="component" value="Unassembled WGS sequence"/>
</dbReference>
<dbReference type="InterPro" id="IPR000551">
    <property type="entry name" value="MerR-type_HTH_dom"/>
</dbReference>
<dbReference type="InterPro" id="IPR009061">
    <property type="entry name" value="DNA-bd_dom_put_sf"/>
</dbReference>
<dbReference type="EMBL" id="JBHTCS010000014">
    <property type="protein sequence ID" value="MFC7448843.1"/>
    <property type="molecule type" value="Genomic_DNA"/>
</dbReference>
<dbReference type="Gene3D" id="1.10.1660.10">
    <property type="match status" value="1"/>
</dbReference>
<accession>A0ABW2RY96</accession>
<dbReference type="SMART" id="SM00422">
    <property type="entry name" value="HTH_MERR"/>
    <property type="match status" value="1"/>
</dbReference>
<name>A0ABW2RY96_9NOCA</name>
<proteinExistence type="predicted"/>
<dbReference type="PROSITE" id="PS50937">
    <property type="entry name" value="HTH_MERR_2"/>
    <property type="match status" value="1"/>
</dbReference>
<dbReference type="PANTHER" id="PTHR30204">
    <property type="entry name" value="REDOX-CYCLING DRUG-SENSING TRANSCRIPTIONAL ACTIVATOR SOXR"/>
    <property type="match status" value="1"/>
</dbReference>
<dbReference type="RefSeq" id="WP_378405303.1">
    <property type="nucleotide sequence ID" value="NZ_JBHTCS010000014.1"/>
</dbReference>
<organism evidence="3 4">
    <name type="scientific">Rhodococcus daqingensis</name>
    <dbReference type="NCBI Taxonomy" id="2479363"/>
    <lineage>
        <taxon>Bacteria</taxon>
        <taxon>Bacillati</taxon>
        <taxon>Actinomycetota</taxon>
        <taxon>Actinomycetes</taxon>
        <taxon>Mycobacteriales</taxon>
        <taxon>Nocardiaceae</taxon>
        <taxon>Rhodococcus</taxon>
    </lineage>
</organism>
<evidence type="ECO:0000313" key="4">
    <source>
        <dbReference type="Proteomes" id="UP001596484"/>
    </source>
</evidence>
<feature type="domain" description="HTH merR-type" evidence="2">
    <location>
        <begin position="1"/>
        <end position="70"/>
    </location>
</feature>